<evidence type="ECO:0000313" key="3">
    <source>
        <dbReference type="Proteomes" id="UP001596060"/>
    </source>
</evidence>
<keyword evidence="3" id="KW-1185">Reference proteome</keyword>
<feature type="chain" id="PRO_5046792510" evidence="1">
    <location>
        <begin position="23"/>
        <end position="163"/>
    </location>
</feature>
<organism evidence="2 3">
    <name type="scientific">Bosea massiliensis</name>
    <dbReference type="NCBI Taxonomy" id="151419"/>
    <lineage>
        <taxon>Bacteria</taxon>
        <taxon>Pseudomonadati</taxon>
        <taxon>Pseudomonadota</taxon>
        <taxon>Alphaproteobacteria</taxon>
        <taxon>Hyphomicrobiales</taxon>
        <taxon>Boseaceae</taxon>
        <taxon>Bosea</taxon>
    </lineage>
</organism>
<protein>
    <submittedName>
        <fullName evidence="2">Uncharacterized protein</fullName>
    </submittedName>
</protein>
<gene>
    <name evidence="2" type="ORF">ACFPN9_09275</name>
</gene>
<comment type="caution">
    <text evidence="2">The sequence shown here is derived from an EMBL/GenBank/DDBJ whole genome shotgun (WGS) entry which is preliminary data.</text>
</comment>
<accession>A0ABW0P3P8</accession>
<proteinExistence type="predicted"/>
<dbReference type="EMBL" id="JBHSLU010000017">
    <property type="protein sequence ID" value="MFC5505449.1"/>
    <property type="molecule type" value="Genomic_DNA"/>
</dbReference>
<evidence type="ECO:0000313" key="2">
    <source>
        <dbReference type="EMBL" id="MFC5505449.1"/>
    </source>
</evidence>
<name>A0ABW0P3P8_9HYPH</name>
<evidence type="ECO:0000256" key="1">
    <source>
        <dbReference type="SAM" id="SignalP"/>
    </source>
</evidence>
<keyword evidence="1" id="KW-0732">Signal</keyword>
<dbReference type="RefSeq" id="WP_377816591.1">
    <property type="nucleotide sequence ID" value="NZ_JBHSLU010000017.1"/>
</dbReference>
<sequence>MISKFWTVVAALALAAAAPAGAAPFDVNVQHLGNKLNEVITRGSAQNRVSLVECRDSFANTCTYKIGAAIITASAPRENYTRLDKVVIQIRQSDPTAVLDFMQACLAVVGLFTPEKSSADAAAMISKLVSDAAGNQQASTWNENMYYTVSSFSSAIEFRVLPK</sequence>
<dbReference type="Proteomes" id="UP001596060">
    <property type="component" value="Unassembled WGS sequence"/>
</dbReference>
<reference evidence="3" key="1">
    <citation type="journal article" date="2019" name="Int. J. Syst. Evol. Microbiol.">
        <title>The Global Catalogue of Microorganisms (GCM) 10K type strain sequencing project: providing services to taxonomists for standard genome sequencing and annotation.</title>
        <authorList>
            <consortium name="The Broad Institute Genomics Platform"/>
            <consortium name="The Broad Institute Genome Sequencing Center for Infectious Disease"/>
            <person name="Wu L."/>
            <person name="Ma J."/>
        </authorList>
    </citation>
    <scope>NUCLEOTIDE SEQUENCE [LARGE SCALE GENOMIC DNA]</scope>
    <source>
        <strain evidence="3">CCUG 43117</strain>
    </source>
</reference>
<feature type="signal peptide" evidence="1">
    <location>
        <begin position="1"/>
        <end position="22"/>
    </location>
</feature>